<reference evidence="1" key="3">
    <citation type="submission" date="2025-09" db="UniProtKB">
        <authorList>
            <consortium name="Ensembl"/>
        </authorList>
    </citation>
    <scope>IDENTIFICATION</scope>
</reference>
<organism evidence="1 2">
    <name type="scientific">Peromyscus maniculatus bairdii</name>
    <name type="common">Prairie deer mouse</name>
    <dbReference type="NCBI Taxonomy" id="230844"/>
    <lineage>
        <taxon>Eukaryota</taxon>
        <taxon>Metazoa</taxon>
        <taxon>Chordata</taxon>
        <taxon>Craniata</taxon>
        <taxon>Vertebrata</taxon>
        <taxon>Euteleostomi</taxon>
        <taxon>Mammalia</taxon>
        <taxon>Eutheria</taxon>
        <taxon>Euarchontoglires</taxon>
        <taxon>Glires</taxon>
        <taxon>Rodentia</taxon>
        <taxon>Myomorpha</taxon>
        <taxon>Muroidea</taxon>
        <taxon>Cricetidae</taxon>
        <taxon>Neotominae</taxon>
        <taxon>Peromyscus</taxon>
    </lineage>
</organism>
<protein>
    <submittedName>
        <fullName evidence="1">Uncharacterized protein</fullName>
    </submittedName>
</protein>
<dbReference type="Proteomes" id="UP000694547">
    <property type="component" value="Chromosome 11"/>
</dbReference>
<evidence type="ECO:0000313" key="1">
    <source>
        <dbReference type="Ensembl" id="ENSPEMP00000036871.1"/>
    </source>
</evidence>
<reference evidence="1" key="2">
    <citation type="submission" date="2025-08" db="UniProtKB">
        <authorList>
            <consortium name="Ensembl"/>
        </authorList>
    </citation>
    <scope>IDENTIFICATION</scope>
</reference>
<accession>A0A8C8W7L6</accession>
<dbReference type="Ensembl" id="ENSPEMT00000041954.1">
    <property type="protein sequence ID" value="ENSPEMP00000036871.1"/>
    <property type="gene ID" value="ENSPEMG00000030554.1"/>
</dbReference>
<proteinExistence type="predicted"/>
<evidence type="ECO:0000313" key="2">
    <source>
        <dbReference type="Proteomes" id="UP000694547"/>
    </source>
</evidence>
<dbReference type="AlphaFoldDB" id="A0A8C8W7L6"/>
<reference evidence="1 2" key="1">
    <citation type="submission" date="2018-10" db="EMBL/GenBank/DDBJ databases">
        <title>Improved assembly of the deer mouse Peromyscus maniculatus genome.</title>
        <authorList>
            <person name="Lassance J.-M."/>
            <person name="Hoekstra H.E."/>
        </authorList>
    </citation>
    <scope>NUCLEOTIDE SEQUENCE [LARGE SCALE GENOMIC DNA]</scope>
</reference>
<sequence length="201" mass="22668">MMTVPSTLWATATRSVYIPVRPRMVICSLGLKLFLKMTPRTPSWAPLQRPVVKNCSGPSVLQRGHWWLIHFHSCPEAQNCVSDQWVKLDARQPKKGQLSRELPEKDTAVSLEAFQTQIFDDDREDSILPGSWTCLRVSMKPLLHLYQPEFLTHEPLGDTDLLPVARGFPDWVAPVPAYPSHLGDELDGDGARLSLPDFRTG</sequence>
<name>A0A8C8W7L6_PERMB</name>
<keyword evidence="2" id="KW-1185">Reference proteome</keyword>